<evidence type="ECO:0000313" key="1">
    <source>
        <dbReference type="EMBL" id="GAY62727.1"/>
    </source>
</evidence>
<organism evidence="1 2">
    <name type="scientific">Citrus unshiu</name>
    <name type="common">Satsuma mandarin</name>
    <name type="synonym">Citrus nobilis var. unshiu</name>
    <dbReference type="NCBI Taxonomy" id="55188"/>
    <lineage>
        <taxon>Eukaryota</taxon>
        <taxon>Viridiplantae</taxon>
        <taxon>Streptophyta</taxon>
        <taxon>Embryophyta</taxon>
        <taxon>Tracheophyta</taxon>
        <taxon>Spermatophyta</taxon>
        <taxon>Magnoliopsida</taxon>
        <taxon>eudicotyledons</taxon>
        <taxon>Gunneridae</taxon>
        <taxon>Pentapetalae</taxon>
        <taxon>rosids</taxon>
        <taxon>malvids</taxon>
        <taxon>Sapindales</taxon>
        <taxon>Rutaceae</taxon>
        <taxon>Aurantioideae</taxon>
        <taxon>Citrus</taxon>
    </lineage>
</organism>
<dbReference type="AlphaFoldDB" id="A0A2H5QDK3"/>
<protein>
    <submittedName>
        <fullName evidence="1">Uncharacterized protein</fullName>
    </submittedName>
</protein>
<proteinExistence type="predicted"/>
<sequence>MVVLRSSFQAQHASPRRCTLCNLGVLNFPSEKIFISGQSSNINLSKDGNLKAQLPEQKLVRLFKSKSFNSFNSLKVITSSFATTSSASTISVILSHDSIFINLSRTRVFAIEDVNTIFNLSQHDTTRFVRF</sequence>
<comment type="caution">
    <text evidence="1">The sequence shown here is derived from an EMBL/GenBank/DDBJ whole genome shotgun (WGS) entry which is preliminary data.</text>
</comment>
<reference evidence="1 2" key="1">
    <citation type="journal article" date="2017" name="Front. Genet.">
        <title>Draft sequencing of the heterozygous diploid genome of Satsuma (Citrus unshiu Marc.) using a hybrid assembly approach.</title>
        <authorList>
            <person name="Shimizu T."/>
            <person name="Tanizawa Y."/>
            <person name="Mochizuki T."/>
            <person name="Nagasaki H."/>
            <person name="Yoshioka T."/>
            <person name="Toyoda A."/>
            <person name="Fujiyama A."/>
            <person name="Kaminuma E."/>
            <person name="Nakamura Y."/>
        </authorList>
    </citation>
    <scope>NUCLEOTIDE SEQUENCE [LARGE SCALE GENOMIC DNA]</scope>
    <source>
        <strain evidence="2">cv. Miyagawa wase</strain>
    </source>
</reference>
<dbReference type="Proteomes" id="UP000236630">
    <property type="component" value="Unassembled WGS sequence"/>
</dbReference>
<name>A0A2H5QDK3_CITUN</name>
<dbReference type="EMBL" id="BDQV01000319">
    <property type="protein sequence ID" value="GAY62727.1"/>
    <property type="molecule type" value="Genomic_DNA"/>
</dbReference>
<gene>
    <name evidence="1" type="ORF">CUMW_220140</name>
</gene>
<evidence type="ECO:0000313" key="2">
    <source>
        <dbReference type="Proteomes" id="UP000236630"/>
    </source>
</evidence>
<keyword evidence="2" id="KW-1185">Reference proteome</keyword>
<accession>A0A2H5QDK3</accession>